<dbReference type="InterPro" id="IPR002315">
    <property type="entry name" value="tRNA-synt_gly"/>
</dbReference>
<dbReference type="InterPro" id="IPR002314">
    <property type="entry name" value="aa-tRNA-synt_IIb"/>
</dbReference>
<evidence type="ECO:0000256" key="7">
    <source>
        <dbReference type="ARBA" id="ARBA00022840"/>
    </source>
</evidence>
<keyword evidence="4" id="KW-0963">Cytoplasm</keyword>
<evidence type="ECO:0000256" key="8">
    <source>
        <dbReference type="ARBA" id="ARBA00022917"/>
    </source>
</evidence>
<evidence type="ECO:0000313" key="12">
    <source>
        <dbReference type="EMBL" id="QRV17121.1"/>
    </source>
</evidence>
<dbReference type="InterPro" id="IPR036621">
    <property type="entry name" value="Anticodon-bd_dom_sf"/>
</dbReference>
<dbReference type="InterPro" id="IPR027031">
    <property type="entry name" value="Gly-tRNA_synthase/POLG2"/>
</dbReference>
<dbReference type="InterPro" id="IPR033731">
    <property type="entry name" value="GlyRS-like_core"/>
</dbReference>
<feature type="domain" description="Aminoacyl-transfer RNA synthetases class-II family profile" evidence="11">
    <location>
        <begin position="19"/>
        <end position="485"/>
    </location>
</feature>
<evidence type="ECO:0000256" key="2">
    <source>
        <dbReference type="ARBA" id="ARBA00008226"/>
    </source>
</evidence>
<evidence type="ECO:0000256" key="10">
    <source>
        <dbReference type="ARBA" id="ARBA00030057"/>
    </source>
</evidence>
<dbReference type="Gene3D" id="3.40.50.800">
    <property type="entry name" value="Anticodon-binding domain"/>
    <property type="match status" value="1"/>
</dbReference>
<reference evidence="12 13" key="1">
    <citation type="submission" date="2021-01" db="EMBL/GenBank/DDBJ databases">
        <title>Genome Sequence and Methylation Pattern of Haloterrigena salifodinae BOL5-1, An Extremely Halophilic Archaeon from a Bolivian Salt Mine.</title>
        <authorList>
            <person name="DasSarma P."/>
            <person name="Anton B.P."/>
            <person name="DasSarma S.L."/>
            <person name="von Ehrenheim H.A.L."/>
            <person name="Martinez F.L."/>
            <person name="Guzman D."/>
            <person name="Roberts R.J."/>
            <person name="DasSarma S."/>
        </authorList>
    </citation>
    <scope>NUCLEOTIDE SEQUENCE [LARGE SCALE GENOMIC DNA]</scope>
    <source>
        <strain evidence="12 13">BOL5-1</strain>
    </source>
</reference>
<dbReference type="GO" id="GO:0005737">
    <property type="term" value="C:cytoplasm"/>
    <property type="evidence" value="ECO:0007669"/>
    <property type="project" value="UniProtKB-SubCell"/>
</dbReference>
<dbReference type="RefSeq" id="WP_204749220.1">
    <property type="nucleotide sequence ID" value="NZ_CP069188.1"/>
</dbReference>
<evidence type="ECO:0000256" key="9">
    <source>
        <dbReference type="ARBA" id="ARBA00023146"/>
    </source>
</evidence>
<dbReference type="OrthoDB" id="6113at2157"/>
<evidence type="ECO:0000256" key="6">
    <source>
        <dbReference type="ARBA" id="ARBA00022741"/>
    </source>
</evidence>
<dbReference type="GO" id="GO:0005524">
    <property type="term" value="F:ATP binding"/>
    <property type="evidence" value="ECO:0007669"/>
    <property type="project" value="UniProtKB-KW"/>
</dbReference>
<evidence type="ECO:0000313" key="13">
    <source>
        <dbReference type="Proteomes" id="UP000637819"/>
    </source>
</evidence>
<keyword evidence="6" id="KW-0547">Nucleotide-binding</keyword>
<dbReference type="InterPro" id="IPR006195">
    <property type="entry name" value="aa-tRNA-synth_II"/>
</dbReference>
<dbReference type="Gene3D" id="3.30.40.230">
    <property type="match status" value="1"/>
</dbReference>
<dbReference type="KEGG" id="hsal:JMJ58_09735"/>
<dbReference type="GO" id="GO:0006426">
    <property type="term" value="P:glycyl-tRNA aminoacylation"/>
    <property type="evidence" value="ECO:0007669"/>
    <property type="project" value="InterPro"/>
</dbReference>
<dbReference type="PANTHER" id="PTHR10745">
    <property type="entry name" value="GLYCYL-TRNA SYNTHETASE/DNA POLYMERASE SUBUNIT GAMMA-2"/>
    <property type="match status" value="1"/>
</dbReference>
<keyword evidence="9" id="KW-0030">Aminoacyl-tRNA synthetase</keyword>
<dbReference type="CDD" id="cd00774">
    <property type="entry name" value="GlyRS-like_core"/>
    <property type="match status" value="1"/>
</dbReference>
<dbReference type="Pfam" id="PF03129">
    <property type="entry name" value="HGTP_anticodon"/>
    <property type="match status" value="1"/>
</dbReference>
<dbReference type="SUPFAM" id="SSF55681">
    <property type="entry name" value="Class II aaRS and biotin synthetases"/>
    <property type="match status" value="1"/>
</dbReference>
<organism evidence="12 13">
    <name type="scientific">Haloterrigena salifodinae</name>
    <dbReference type="NCBI Taxonomy" id="2675099"/>
    <lineage>
        <taxon>Archaea</taxon>
        <taxon>Methanobacteriati</taxon>
        <taxon>Methanobacteriota</taxon>
        <taxon>Stenosarchaea group</taxon>
        <taxon>Halobacteria</taxon>
        <taxon>Halobacteriales</taxon>
        <taxon>Natrialbaceae</taxon>
        <taxon>Haloterrigena</taxon>
    </lineage>
</organism>
<keyword evidence="13" id="KW-1185">Reference proteome</keyword>
<gene>
    <name evidence="12" type="primary">glyS</name>
    <name evidence="12" type="ORF">JMJ58_09735</name>
</gene>
<dbReference type="PANTHER" id="PTHR10745:SF0">
    <property type="entry name" value="GLYCINE--TRNA LIGASE"/>
    <property type="match status" value="1"/>
</dbReference>
<protein>
    <recommendedName>
        <fullName evidence="3">glycine--tRNA ligase</fullName>
        <ecNumber evidence="3">6.1.1.14</ecNumber>
    </recommendedName>
    <alternativeName>
        <fullName evidence="10">Diadenosine tetraphosphate synthetase</fullName>
    </alternativeName>
</protein>
<name>A0A8T8E716_9EURY</name>
<comment type="subcellular location">
    <subcellularLocation>
        <location evidence="1">Cytoplasm</location>
    </subcellularLocation>
</comment>
<dbReference type="EC" id="6.1.1.14" evidence="3"/>
<keyword evidence="8" id="KW-0648">Protein biosynthesis</keyword>
<dbReference type="Pfam" id="PF00587">
    <property type="entry name" value="tRNA-synt_2b"/>
    <property type="match status" value="1"/>
</dbReference>
<dbReference type="AlphaFoldDB" id="A0A8T8E716"/>
<dbReference type="GO" id="GO:0004820">
    <property type="term" value="F:glycine-tRNA ligase activity"/>
    <property type="evidence" value="ECO:0007669"/>
    <property type="project" value="UniProtKB-EC"/>
</dbReference>
<dbReference type="EMBL" id="CP069188">
    <property type="protein sequence ID" value="QRV17121.1"/>
    <property type="molecule type" value="Genomic_DNA"/>
</dbReference>
<evidence type="ECO:0000256" key="1">
    <source>
        <dbReference type="ARBA" id="ARBA00004496"/>
    </source>
</evidence>
<evidence type="ECO:0000256" key="4">
    <source>
        <dbReference type="ARBA" id="ARBA00022490"/>
    </source>
</evidence>
<evidence type="ECO:0000256" key="3">
    <source>
        <dbReference type="ARBA" id="ARBA00012829"/>
    </source>
</evidence>
<evidence type="ECO:0000256" key="5">
    <source>
        <dbReference type="ARBA" id="ARBA00022598"/>
    </source>
</evidence>
<proteinExistence type="inferred from homology"/>
<dbReference type="InterPro" id="IPR004154">
    <property type="entry name" value="Anticodon-bd"/>
</dbReference>
<dbReference type="PRINTS" id="PR01043">
    <property type="entry name" value="TRNASYNTHGLY"/>
</dbReference>
<dbReference type="PROSITE" id="PS50862">
    <property type="entry name" value="AA_TRNA_LIGASE_II"/>
    <property type="match status" value="1"/>
</dbReference>
<evidence type="ECO:0000259" key="11">
    <source>
        <dbReference type="PROSITE" id="PS50862"/>
    </source>
</evidence>
<dbReference type="InterPro" id="IPR045864">
    <property type="entry name" value="aa-tRNA-synth_II/BPL/LPL"/>
</dbReference>
<dbReference type="NCBIfam" id="NF003211">
    <property type="entry name" value="PRK04173.1"/>
    <property type="match status" value="1"/>
</dbReference>
<dbReference type="Gene3D" id="3.30.930.10">
    <property type="entry name" value="Bira Bifunctional Protein, Domain 2"/>
    <property type="match status" value="2"/>
</dbReference>
<sequence>MSEQEHADDTESVTAATSEKLVELAKRRGYFFQSSGAYGGVGGFYTFGPQGAALKGNVEDAWRDRFAVAEGNMEIDAPTIMPEPVFEASGHLDGFDDMLVECPECGESHRADHVVEDNTEYEDAESLPIPEVEEVIAEYELVCPSCGAGLAGQAVETFNLMFATNIGPGDSDPGYMRPETAQGIFVEFPRLKEYARNQLPFGVTQIGRAYRNEISPRRSIIRTREFTQAELEYFIDPETDEPDLESVEDVEVTLYPASEQNAEDGDEIRTTIGDAVEDGIISSPWVAYFLGVAKPWYDAVGVDMDRFRFRQHLSGEQAHYASDCWDAESEIDGNWIEMSGFAYRGDYDLSKHGEHSDDRFTIFKQYDEPKTVERATVDPDMSYLGPEFGGDAQAVVQKLEDLAARDRSAFDGDAVEIDLEGETHEIPVEKTGFAVEEQTEAGEHITPHVIEPSFGVDRLVYTVLHHAYREDEVADEERTYLELEPEVAPTFVGVFPLQNDDELEAQANEIVADLREVGLSVTYDDSGNIGRRYRRQDEVGTPFCVTVDYETVENEETTVTVRERDTTDQKRLPVDDLAETLSAIREGDLEFDEL</sequence>
<dbReference type="NCBIfam" id="TIGR00389">
    <property type="entry name" value="glyS_dimeric"/>
    <property type="match status" value="1"/>
</dbReference>
<keyword evidence="5 12" id="KW-0436">Ligase</keyword>
<dbReference type="CDD" id="cd00858">
    <property type="entry name" value="GlyRS_anticodon"/>
    <property type="match status" value="1"/>
</dbReference>
<dbReference type="FunFam" id="3.30.40.230:FF:000005">
    <property type="entry name" value="Glycine--tRNA ligase"/>
    <property type="match status" value="1"/>
</dbReference>
<dbReference type="SUPFAM" id="SSF52954">
    <property type="entry name" value="Class II aaRS ABD-related"/>
    <property type="match status" value="1"/>
</dbReference>
<accession>A0A8T8E716</accession>
<comment type="similarity">
    <text evidence="2">Belongs to the class-II aminoacyl-tRNA synthetase family.</text>
</comment>
<dbReference type="GeneID" id="62875405"/>
<keyword evidence="7" id="KW-0067">ATP-binding</keyword>
<dbReference type="Proteomes" id="UP000637819">
    <property type="component" value="Chromosome"/>
</dbReference>